<evidence type="ECO:0000256" key="3">
    <source>
        <dbReference type="ARBA" id="ARBA00022692"/>
    </source>
</evidence>
<evidence type="ECO:0000256" key="7">
    <source>
        <dbReference type="RuleBase" id="RU363059"/>
    </source>
</evidence>
<dbReference type="Pfam" id="PF04511">
    <property type="entry name" value="DER1"/>
    <property type="match status" value="1"/>
</dbReference>
<evidence type="ECO:0000256" key="4">
    <source>
        <dbReference type="ARBA" id="ARBA00022824"/>
    </source>
</evidence>
<dbReference type="Proteomes" id="UP001172684">
    <property type="component" value="Unassembled WGS sequence"/>
</dbReference>
<reference evidence="8" key="1">
    <citation type="submission" date="2022-10" db="EMBL/GenBank/DDBJ databases">
        <title>Culturing micro-colonial fungi from biological soil crusts in the Mojave desert and describing Neophaeococcomyces mojavensis, and introducing the new genera and species Taxawa tesnikishii.</title>
        <authorList>
            <person name="Kurbessoian T."/>
            <person name="Stajich J.E."/>
        </authorList>
    </citation>
    <scope>NUCLEOTIDE SEQUENCE</scope>
    <source>
        <strain evidence="8">TK_1</strain>
    </source>
</reference>
<evidence type="ECO:0000256" key="5">
    <source>
        <dbReference type="ARBA" id="ARBA00022989"/>
    </source>
</evidence>
<protein>
    <recommendedName>
        <fullName evidence="7">Derlin</fullName>
    </recommendedName>
</protein>
<sequence>MPAMLGGAGGAEMGQFPLEQWFYEMPVCTRWWTTATVTMSLLVQTKVITPYQLFYSFRAVFHKSQYWRLLTTFVYFGPLSLDLVFHVFFMQRYSRMLEESSGRSPAHFSWLLACTSAVILCIAPMFSMAFLGTALSSVLVYIWSRRNPDTRLSFLGMFVFRAPYLPFVLMAFSIVLHNHIPKDEICGVVVGHVWWYFNDIFPRIYNGRKPLDPPSWWIQLFEGRRRTDADTTVAVDHDVAANIGRETRAQHI</sequence>
<comment type="caution">
    <text evidence="7">Lacks conserved residue(s) required for the propagation of feature annotation.</text>
</comment>
<evidence type="ECO:0000313" key="8">
    <source>
        <dbReference type="EMBL" id="KAJ9663897.1"/>
    </source>
</evidence>
<comment type="similarity">
    <text evidence="2 7">Belongs to the derlin family.</text>
</comment>
<keyword evidence="6 7" id="KW-0472">Membrane</keyword>
<evidence type="ECO:0000256" key="2">
    <source>
        <dbReference type="ARBA" id="ARBA00008917"/>
    </source>
</evidence>
<keyword evidence="5 7" id="KW-1133">Transmembrane helix</keyword>
<dbReference type="PANTHER" id="PTHR11009">
    <property type="entry name" value="DER1-LIKE PROTEIN, DERLIN"/>
    <property type="match status" value="1"/>
</dbReference>
<keyword evidence="3 7" id="KW-0812">Transmembrane</keyword>
<dbReference type="InterPro" id="IPR035952">
    <property type="entry name" value="Rhomboid-like_sf"/>
</dbReference>
<comment type="caution">
    <text evidence="8">The sequence shown here is derived from an EMBL/GenBank/DDBJ whole genome shotgun (WGS) entry which is preliminary data.</text>
</comment>
<evidence type="ECO:0000313" key="9">
    <source>
        <dbReference type="Proteomes" id="UP001172684"/>
    </source>
</evidence>
<keyword evidence="4 7" id="KW-0256">Endoplasmic reticulum</keyword>
<evidence type="ECO:0000256" key="1">
    <source>
        <dbReference type="ARBA" id="ARBA00004477"/>
    </source>
</evidence>
<organism evidence="8 9">
    <name type="scientific">Coniosporium apollinis</name>
    <dbReference type="NCBI Taxonomy" id="61459"/>
    <lineage>
        <taxon>Eukaryota</taxon>
        <taxon>Fungi</taxon>
        <taxon>Dikarya</taxon>
        <taxon>Ascomycota</taxon>
        <taxon>Pezizomycotina</taxon>
        <taxon>Dothideomycetes</taxon>
        <taxon>Dothideomycetes incertae sedis</taxon>
        <taxon>Coniosporium</taxon>
    </lineage>
</organism>
<dbReference type="InterPro" id="IPR007599">
    <property type="entry name" value="DER1"/>
</dbReference>
<accession>A0ABQ9NPW4</accession>
<dbReference type="SUPFAM" id="SSF144091">
    <property type="entry name" value="Rhomboid-like"/>
    <property type="match status" value="1"/>
</dbReference>
<keyword evidence="9" id="KW-1185">Reference proteome</keyword>
<comment type="function">
    <text evidence="7">May be involved in the degradation of misfolded endoplasmic reticulum (ER) luminal proteins.</text>
</comment>
<gene>
    <name evidence="8" type="ORF">H2201_005379</name>
</gene>
<evidence type="ECO:0000256" key="6">
    <source>
        <dbReference type="ARBA" id="ARBA00023136"/>
    </source>
</evidence>
<proteinExistence type="inferred from homology"/>
<feature type="transmembrane region" description="Helical" evidence="7">
    <location>
        <begin position="66"/>
        <end position="89"/>
    </location>
</feature>
<name>A0ABQ9NPW4_9PEZI</name>
<feature type="transmembrane region" description="Helical" evidence="7">
    <location>
        <begin position="109"/>
        <end position="142"/>
    </location>
</feature>
<comment type="subcellular location">
    <subcellularLocation>
        <location evidence="1 7">Endoplasmic reticulum membrane</location>
        <topology evidence="1 7">Multi-pass membrane protein</topology>
    </subcellularLocation>
</comment>
<dbReference type="EMBL" id="JAPDRL010000040">
    <property type="protein sequence ID" value="KAJ9663897.1"/>
    <property type="molecule type" value="Genomic_DNA"/>
</dbReference>
<feature type="transmembrane region" description="Helical" evidence="7">
    <location>
        <begin position="154"/>
        <end position="176"/>
    </location>
</feature>